<proteinExistence type="inferred from homology"/>
<dbReference type="GO" id="GO:0005615">
    <property type="term" value="C:extracellular space"/>
    <property type="evidence" value="ECO:0007669"/>
    <property type="project" value="TreeGrafter"/>
</dbReference>
<dbReference type="GeneTree" id="ENSGT00940000154206"/>
<evidence type="ECO:0000313" key="11">
    <source>
        <dbReference type="Proteomes" id="UP000265120"/>
    </source>
</evidence>
<reference evidence="10" key="3">
    <citation type="submission" date="2025-09" db="UniProtKB">
        <authorList>
            <consortium name="Ensembl"/>
        </authorList>
    </citation>
    <scope>IDENTIFICATION</scope>
</reference>
<evidence type="ECO:0000256" key="1">
    <source>
        <dbReference type="ARBA" id="ARBA00004398"/>
    </source>
</evidence>
<dbReference type="InterPro" id="IPR001819">
    <property type="entry name" value="Chromogranin_AB"/>
</dbReference>
<dbReference type="Proteomes" id="UP000265120">
    <property type="component" value="Chromosome 7"/>
</dbReference>
<evidence type="ECO:0000256" key="5">
    <source>
        <dbReference type="ARBA" id="ARBA00023157"/>
    </source>
</evidence>
<feature type="signal peptide" evidence="9">
    <location>
        <begin position="1"/>
        <end position="25"/>
    </location>
</feature>
<keyword evidence="11" id="KW-1185">Reference proteome</keyword>
<feature type="chain" id="PRO_5018037631" description="Chromogranin-A" evidence="9">
    <location>
        <begin position="26"/>
        <end position="274"/>
    </location>
</feature>
<keyword evidence="6" id="KW-0968">Cytoplasmic vesicle</keyword>
<evidence type="ECO:0000256" key="6">
    <source>
        <dbReference type="ARBA" id="ARBA00023329"/>
    </source>
</evidence>
<dbReference type="InterPro" id="IPR001990">
    <property type="entry name" value="Granin"/>
</dbReference>
<dbReference type="OMA" id="ENDPAHH"/>
<dbReference type="PRINTS" id="PR00659">
    <property type="entry name" value="CHROMOGRANIN"/>
</dbReference>
<dbReference type="InParanoid" id="A0A3P8WTQ2"/>
<protein>
    <recommendedName>
        <fullName evidence="7">Chromogranin-A</fullName>
    </recommendedName>
</protein>
<dbReference type="GO" id="GO:0030133">
    <property type="term" value="C:transport vesicle"/>
    <property type="evidence" value="ECO:0007669"/>
    <property type="project" value="UniProtKB-SubCell"/>
</dbReference>
<evidence type="ECO:0000256" key="7">
    <source>
        <dbReference type="ARBA" id="ARBA00040787"/>
    </source>
</evidence>
<accession>A0A3P8WTQ2</accession>
<dbReference type="AlphaFoldDB" id="A0A3P8WTQ2"/>
<comment type="similarity">
    <text evidence="3">Belongs to the chromogranin/secretogranin protein family.</text>
</comment>
<feature type="region of interest" description="Disordered" evidence="8">
    <location>
        <begin position="116"/>
        <end position="252"/>
    </location>
</feature>
<dbReference type="PANTHER" id="PTHR10583">
    <property type="entry name" value="CHROMOGRANIN"/>
    <property type="match status" value="1"/>
</dbReference>
<organism evidence="10 11">
    <name type="scientific">Cynoglossus semilaevis</name>
    <name type="common">Tongue sole</name>
    <dbReference type="NCBI Taxonomy" id="244447"/>
    <lineage>
        <taxon>Eukaryota</taxon>
        <taxon>Metazoa</taxon>
        <taxon>Chordata</taxon>
        <taxon>Craniata</taxon>
        <taxon>Vertebrata</taxon>
        <taxon>Euteleostomi</taxon>
        <taxon>Actinopterygii</taxon>
        <taxon>Neopterygii</taxon>
        <taxon>Teleostei</taxon>
        <taxon>Neoteleostei</taxon>
        <taxon>Acanthomorphata</taxon>
        <taxon>Carangaria</taxon>
        <taxon>Pleuronectiformes</taxon>
        <taxon>Pleuronectoidei</taxon>
        <taxon>Cynoglossidae</taxon>
        <taxon>Cynoglossinae</taxon>
        <taxon>Cynoglossus</taxon>
    </lineage>
</organism>
<evidence type="ECO:0000256" key="9">
    <source>
        <dbReference type="SAM" id="SignalP"/>
    </source>
</evidence>
<keyword evidence="9" id="KW-0732">Signal</keyword>
<dbReference type="GO" id="GO:0086030">
    <property type="term" value="P:adenylate cyclase-activating adrenergic receptor signaling pathway involved in cardiac muscle relaxation"/>
    <property type="evidence" value="ECO:0007669"/>
    <property type="project" value="TreeGrafter"/>
</dbReference>
<dbReference type="Pfam" id="PF01271">
    <property type="entry name" value="Granin"/>
    <property type="match status" value="2"/>
</dbReference>
<name>A0A3P8WTQ2_CYNSE</name>
<evidence type="ECO:0000256" key="8">
    <source>
        <dbReference type="SAM" id="MobiDB-lite"/>
    </source>
</evidence>
<dbReference type="GO" id="GO:0042583">
    <property type="term" value="C:chromaffin granule"/>
    <property type="evidence" value="ECO:0007669"/>
    <property type="project" value="TreeGrafter"/>
</dbReference>
<dbReference type="FunCoup" id="A0A3P8WTQ2">
    <property type="interactions" value="560"/>
</dbReference>
<dbReference type="InterPro" id="IPR018054">
    <property type="entry name" value="Chromogranin_CS"/>
</dbReference>
<dbReference type="PANTHER" id="PTHR10583:SF1">
    <property type="entry name" value="CHROMOGRANIN-A"/>
    <property type="match status" value="1"/>
</dbReference>
<keyword evidence="5" id="KW-1015">Disulfide bond</keyword>
<dbReference type="GO" id="GO:0046676">
    <property type="term" value="P:negative regulation of insulin secretion"/>
    <property type="evidence" value="ECO:0007669"/>
    <property type="project" value="TreeGrafter"/>
</dbReference>
<reference evidence="10 11" key="1">
    <citation type="journal article" date="2014" name="Nat. Genet.">
        <title>Whole-genome sequence of a flatfish provides insights into ZW sex chromosome evolution and adaptation to a benthic lifestyle.</title>
        <authorList>
            <person name="Chen S."/>
            <person name="Zhang G."/>
            <person name="Shao C."/>
            <person name="Huang Q."/>
            <person name="Liu G."/>
            <person name="Zhang P."/>
            <person name="Song W."/>
            <person name="An N."/>
            <person name="Chalopin D."/>
            <person name="Volff J.N."/>
            <person name="Hong Y."/>
            <person name="Li Q."/>
            <person name="Sha Z."/>
            <person name="Zhou H."/>
            <person name="Xie M."/>
            <person name="Yu Q."/>
            <person name="Liu Y."/>
            <person name="Xiang H."/>
            <person name="Wang N."/>
            <person name="Wu K."/>
            <person name="Yang C."/>
            <person name="Zhou Q."/>
            <person name="Liao X."/>
            <person name="Yang L."/>
            <person name="Hu Q."/>
            <person name="Zhang J."/>
            <person name="Meng L."/>
            <person name="Jin L."/>
            <person name="Tian Y."/>
            <person name="Lian J."/>
            <person name="Yang J."/>
            <person name="Miao G."/>
            <person name="Liu S."/>
            <person name="Liang Z."/>
            <person name="Yan F."/>
            <person name="Li Y."/>
            <person name="Sun B."/>
            <person name="Zhang H."/>
            <person name="Zhang J."/>
            <person name="Zhu Y."/>
            <person name="Du M."/>
            <person name="Zhao Y."/>
            <person name="Schartl M."/>
            <person name="Tang Q."/>
            <person name="Wang J."/>
        </authorList>
    </citation>
    <scope>NUCLEOTIDE SEQUENCE</scope>
</reference>
<sequence>RIVEGNVNFFFLSFIAVLSLPVTSSQLENEDVKVMKCIVEALADVLSRPHPVPVSQECLTTLRTDDRLVTILRRRNFLKELQDIAVQGETNVCRGKKIINFVFFICLGVTTEEKREQSTHKLKKEQLQDGDHEENGKGSSISSHKREGEDKEVETKRGSKDNLTRWSKRGKGLQLKKNGEGEAAQRDSSPQEVLHHSKEVSANEEEEKKKKRDTKRSPEEKELQMIAGRAPEERSLEEEGSASRKSEEPEIESLAAIESELENVAQKLHELRRG</sequence>
<dbReference type="GO" id="GO:0042742">
    <property type="term" value="P:defense response to bacterium"/>
    <property type="evidence" value="ECO:0007669"/>
    <property type="project" value="TreeGrafter"/>
</dbReference>
<dbReference type="STRING" id="244447.ENSCSEP00000030129"/>
<feature type="compositionally biased region" description="Basic and acidic residues" evidence="8">
    <location>
        <begin position="116"/>
        <end position="136"/>
    </location>
</feature>
<feature type="compositionally biased region" description="Basic and acidic residues" evidence="8">
    <location>
        <begin position="144"/>
        <end position="163"/>
    </location>
</feature>
<comment type="subcellular location">
    <subcellularLocation>
        <location evidence="1">Cytoplasmic vesicle</location>
        <location evidence="1">Secretory vesicle</location>
    </subcellularLocation>
    <subcellularLocation>
        <location evidence="2">Secreted</location>
    </subcellularLocation>
</comment>
<dbReference type="Ensembl" id="ENSCSET00000030533.1">
    <property type="protein sequence ID" value="ENSCSEP00000030129.1"/>
    <property type="gene ID" value="ENSCSEG00000019301.1"/>
</dbReference>
<evidence type="ECO:0000313" key="10">
    <source>
        <dbReference type="Ensembl" id="ENSCSEP00000030129.1"/>
    </source>
</evidence>
<evidence type="ECO:0000256" key="3">
    <source>
        <dbReference type="ARBA" id="ARBA00005723"/>
    </source>
</evidence>
<evidence type="ECO:0000256" key="4">
    <source>
        <dbReference type="ARBA" id="ARBA00022525"/>
    </source>
</evidence>
<evidence type="ECO:0000256" key="2">
    <source>
        <dbReference type="ARBA" id="ARBA00004613"/>
    </source>
</evidence>
<dbReference type="GO" id="GO:0033604">
    <property type="term" value="P:negative regulation of catecholamine secretion"/>
    <property type="evidence" value="ECO:0007669"/>
    <property type="project" value="TreeGrafter"/>
</dbReference>
<reference evidence="10" key="2">
    <citation type="submission" date="2025-08" db="UniProtKB">
        <authorList>
            <consortium name="Ensembl"/>
        </authorList>
    </citation>
    <scope>IDENTIFICATION</scope>
</reference>
<keyword evidence="4" id="KW-0964">Secreted</keyword>
<dbReference type="PROSITE" id="PS00422">
    <property type="entry name" value="GRANINS_1"/>
    <property type="match status" value="1"/>
</dbReference>